<gene>
    <name evidence="3" type="ORF">EW145_g1358</name>
</gene>
<feature type="transmembrane region" description="Helical" evidence="1">
    <location>
        <begin position="86"/>
        <end position="110"/>
    </location>
</feature>
<dbReference type="AlphaFoldDB" id="A0A4S4LF34"/>
<feature type="transmembrane region" description="Helical" evidence="1">
    <location>
        <begin position="6"/>
        <end position="24"/>
    </location>
</feature>
<evidence type="ECO:0000256" key="1">
    <source>
        <dbReference type="SAM" id="Phobius"/>
    </source>
</evidence>
<keyword evidence="1" id="KW-1133">Transmembrane helix</keyword>
<accession>A0A4S4LF34</accession>
<dbReference type="EMBL" id="SGPK01000037">
    <property type="protein sequence ID" value="THH10399.1"/>
    <property type="molecule type" value="Genomic_DNA"/>
</dbReference>
<keyword evidence="4" id="KW-1185">Reference proteome</keyword>
<keyword evidence="1" id="KW-0472">Membrane</keyword>
<dbReference type="OrthoDB" id="3046149at2759"/>
<dbReference type="InterPro" id="IPR045339">
    <property type="entry name" value="DUF6534"/>
</dbReference>
<evidence type="ECO:0000259" key="2">
    <source>
        <dbReference type="Pfam" id="PF20152"/>
    </source>
</evidence>
<feature type="transmembrane region" description="Helical" evidence="1">
    <location>
        <begin position="210"/>
        <end position="234"/>
    </location>
</feature>
<sequence>MNDSRTFNALFSGFVLSATLYALISQYRHSNARTLLLTVRQISLLWTLDTVSTGLLSHTLSTYLITNFGFTPDVLHLTRGPSLISANWLLGALQTEVTLTVIVIFIVHLFYATRIWSVSKNVIVLGVIALSAVITFVFGIAQVSIAQLFKGKTVFAFFHGNLKTFMGLNTGFAFLCDVVITSTLCFYLPPLSNSEANRHQMSVERAIVYVFNRGIIVTLTASIVQFTYFLTFITSPAQQIWFPFSIFIARVYVNALLATLNFRQAHAGRGIHEEQSSSACAAATSTAATAPASAAYTYQLRAKSSPLMIINNLKASNAPNVPNATIGTRRMRRLTALSLSGVTLPAPRPARTTMDTIELGCLYNDLADRDERLRAEGIQDDSNIIMEASEGVQM</sequence>
<name>A0A4S4LF34_9AGAM</name>
<keyword evidence="1" id="KW-0812">Transmembrane</keyword>
<evidence type="ECO:0000313" key="3">
    <source>
        <dbReference type="EMBL" id="THH10399.1"/>
    </source>
</evidence>
<feature type="transmembrane region" description="Helical" evidence="1">
    <location>
        <begin position="165"/>
        <end position="189"/>
    </location>
</feature>
<feature type="transmembrane region" description="Helical" evidence="1">
    <location>
        <begin position="240"/>
        <end position="262"/>
    </location>
</feature>
<feature type="transmembrane region" description="Helical" evidence="1">
    <location>
        <begin position="122"/>
        <end position="145"/>
    </location>
</feature>
<proteinExistence type="predicted"/>
<reference evidence="3 4" key="1">
    <citation type="submission" date="2019-02" db="EMBL/GenBank/DDBJ databases">
        <title>Genome sequencing of the rare red list fungi Phellinidium pouzarii.</title>
        <authorList>
            <person name="Buettner E."/>
            <person name="Kellner H."/>
        </authorList>
    </citation>
    <scope>NUCLEOTIDE SEQUENCE [LARGE SCALE GENOMIC DNA]</scope>
    <source>
        <strain evidence="3 4">DSM 108285</strain>
    </source>
</reference>
<evidence type="ECO:0000313" key="4">
    <source>
        <dbReference type="Proteomes" id="UP000308199"/>
    </source>
</evidence>
<dbReference type="Pfam" id="PF20152">
    <property type="entry name" value="DUF6534"/>
    <property type="match status" value="1"/>
</dbReference>
<feature type="domain" description="DUF6534" evidence="2">
    <location>
        <begin position="173"/>
        <end position="264"/>
    </location>
</feature>
<dbReference type="Proteomes" id="UP000308199">
    <property type="component" value="Unassembled WGS sequence"/>
</dbReference>
<protein>
    <recommendedName>
        <fullName evidence="2">DUF6534 domain-containing protein</fullName>
    </recommendedName>
</protein>
<comment type="caution">
    <text evidence="3">The sequence shown here is derived from an EMBL/GenBank/DDBJ whole genome shotgun (WGS) entry which is preliminary data.</text>
</comment>
<organism evidence="3 4">
    <name type="scientific">Phellinidium pouzarii</name>
    <dbReference type="NCBI Taxonomy" id="167371"/>
    <lineage>
        <taxon>Eukaryota</taxon>
        <taxon>Fungi</taxon>
        <taxon>Dikarya</taxon>
        <taxon>Basidiomycota</taxon>
        <taxon>Agaricomycotina</taxon>
        <taxon>Agaricomycetes</taxon>
        <taxon>Hymenochaetales</taxon>
        <taxon>Hymenochaetaceae</taxon>
        <taxon>Phellinidium</taxon>
    </lineage>
</organism>